<dbReference type="Pfam" id="PF00010">
    <property type="entry name" value="HLH"/>
    <property type="match status" value="1"/>
</dbReference>
<dbReference type="GO" id="GO:0048766">
    <property type="term" value="P:root hair initiation"/>
    <property type="evidence" value="ECO:0007669"/>
    <property type="project" value="UniProtKB-ARBA"/>
</dbReference>
<feature type="compositionally biased region" description="Polar residues" evidence="6">
    <location>
        <begin position="295"/>
        <end position="309"/>
    </location>
</feature>
<evidence type="ECO:0000256" key="4">
    <source>
        <dbReference type="ARBA" id="ARBA00023163"/>
    </source>
</evidence>
<evidence type="ECO:0000256" key="5">
    <source>
        <dbReference type="ARBA" id="ARBA00023242"/>
    </source>
</evidence>
<organism evidence="8 9">
    <name type="scientific">Castanea mollissima</name>
    <name type="common">Chinese chestnut</name>
    <dbReference type="NCBI Taxonomy" id="60419"/>
    <lineage>
        <taxon>Eukaryota</taxon>
        <taxon>Viridiplantae</taxon>
        <taxon>Streptophyta</taxon>
        <taxon>Embryophyta</taxon>
        <taxon>Tracheophyta</taxon>
        <taxon>Spermatophyta</taxon>
        <taxon>Magnoliopsida</taxon>
        <taxon>eudicotyledons</taxon>
        <taxon>Gunneridae</taxon>
        <taxon>Pentapetalae</taxon>
        <taxon>rosids</taxon>
        <taxon>fabids</taxon>
        <taxon>Fagales</taxon>
        <taxon>Fagaceae</taxon>
        <taxon>Castanea</taxon>
    </lineage>
</organism>
<dbReference type="OrthoDB" id="651283at2759"/>
<feature type="compositionally biased region" description="Basic residues" evidence="6">
    <location>
        <begin position="253"/>
        <end position="263"/>
    </location>
</feature>
<dbReference type="GO" id="GO:0000981">
    <property type="term" value="F:DNA-binding transcription factor activity, RNA polymerase II-specific"/>
    <property type="evidence" value="ECO:0007669"/>
    <property type="project" value="TreeGrafter"/>
</dbReference>
<dbReference type="GO" id="GO:0046983">
    <property type="term" value="F:protein dimerization activity"/>
    <property type="evidence" value="ECO:0007669"/>
    <property type="project" value="InterPro"/>
</dbReference>
<evidence type="ECO:0000259" key="7">
    <source>
        <dbReference type="PROSITE" id="PS50888"/>
    </source>
</evidence>
<dbReference type="SMART" id="SM00353">
    <property type="entry name" value="HLH"/>
    <property type="match status" value="1"/>
</dbReference>
<protein>
    <recommendedName>
        <fullName evidence="7">BHLH domain-containing protein</fullName>
    </recommendedName>
</protein>
<gene>
    <name evidence="8" type="ORF">CMV_001679</name>
</gene>
<dbReference type="PROSITE" id="PS50888">
    <property type="entry name" value="BHLH"/>
    <property type="match status" value="1"/>
</dbReference>
<dbReference type="InterPro" id="IPR036638">
    <property type="entry name" value="HLH_DNA-bd_sf"/>
</dbReference>
<dbReference type="InterPro" id="IPR011598">
    <property type="entry name" value="bHLH_dom"/>
</dbReference>
<dbReference type="Gene3D" id="4.10.280.10">
    <property type="entry name" value="Helix-loop-helix DNA-binding domain"/>
    <property type="match status" value="1"/>
</dbReference>
<evidence type="ECO:0000313" key="9">
    <source>
        <dbReference type="Proteomes" id="UP000737018"/>
    </source>
</evidence>
<keyword evidence="9" id="KW-1185">Reference proteome</keyword>
<evidence type="ECO:0000313" key="8">
    <source>
        <dbReference type="EMBL" id="KAF3975025.1"/>
    </source>
</evidence>
<dbReference type="CDD" id="cd11454">
    <property type="entry name" value="bHLH_AtIND_like"/>
    <property type="match status" value="1"/>
</dbReference>
<name>A0A8J4VXS4_9ROSI</name>
<dbReference type="Proteomes" id="UP000737018">
    <property type="component" value="Unassembled WGS sequence"/>
</dbReference>
<proteinExistence type="predicted"/>
<dbReference type="FunFam" id="4.10.280.10:FF:000022">
    <property type="entry name" value="Basic helix-loop-helix transcription factor"/>
    <property type="match status" value="1"/>
</dbReference>
<comment type="caution">
    <text evidence="8">The sequence shown here is derived from an EMBL/GenBank/DDBJ whole genome shotgun (WGS) entry which is preliminary data.</text>
</comment>
<dbReference type="EMBL" id="JRKL02000110">
    <property type="protein sequence ID" value="KAF3975025.1"/>
    <property type="molecule type" value="Genomic_DNA"/>
</dbReference>
<evidence type="ECO:0000256" key="6">
    <source>
        <dbReference type="SAM" id="MobiDB-lite"/>
    </source>
</evidence>
<evidence type="ECO:0000256" key="2">
    <source>
        <dbReference type="ARBA" id="ARBA00023015"/>
    </source>
</evidence>
<dbReference type="AlphaFoldDB" id="A0A8J4VXS4"/>
<reference evidence="8" key="1">
    <citation type="submission" date="2020-03" db="EMBL/GenBank/DDBJ databases">
        <title>Castanea mollissima Vanexum genome sequencing.</title>
        <authorList>
            <person name="Staton M."/>
        </authorList>
    </citation>
    <scope>NUCLEOTIDE SEQUENCE</scope>
    <source>
        <tissue evidence="8">Leaf</tissue>
    </source>
</reference>
<keyword evidence="2" id="KW-0805">Transcription regulation</keyword>
<feature type="compositionally biased region" description="Basic and acidic residues" evidence="6">
    <location>
        <begin position="229"/>
        <end position="252"/>
    </location>
</feature>
<feature type="domain" description="BHLH" evidence="7">
    <location>
        <begin position="324"/>
        <end position="373"/>
    </location>
</feature>
<evidence type="ECO:0000256" key="1">
    <source>
        <dbReference type="ARBA" id="ARBA00004123"/>
    </source>
</evidence>
<dbReference type="GO" id="GO:0000978">
    <property type="term" value="F:RNA polymerase II cis-regulatory region sequence-specific DNA binding"/>
    <property type="evidence" value="ECO:0007669"/>
    <property type="project" value="TreeGrafter"/>
</dbReference>
<accession>A0A8J4VXS4</accession>
<sequence>MISAMSFRCNLDGTISAARTRRRNLAGASGLKKKKMEHIGAFPEGEWDSLSKMFTSEELDFTSQLLGQCSVLLENDEGLNSRTPSNYFCPTSEAEKGMSGVNDSLLFSLDYLNSNLQYVSQESSNSSHCSSSVFIATPSHENYNYFSDATNHVPVTNGIPLSMNNGIMDEKHVGSFLPTFPDIVMGESTVCIKEDMNPEGLEKLDDVPGNKELILKRKLDMPESYTKAEDKMIAHPSENSKKKPRVSRDVQKSKKNVRSKKNQKGSPNGNHEEESNAGPDGQSSTSYSSEDDNASQETNGGATSESQTPAALNLSGKTRASRGSATDPQSLYARKRRERINERLRILQNLVPNGTKVDISTMLEEAVHYVKFLQLQIKLLSSDDLWIYAPIAYNGMDVGLLNKISPPL</sequence>
<dbReference type="GO" id="GO:0005634">
    <property type="term" value="C:nucleus"/>
    <property type="evidence" value="ECO:0007669"/>
    <property type="project" value="UniProtKB-SubCell"/>
</dbReference>
<dbReference type="PANTHER" id="PTHR16223">
    <property type="entry name" value="TRANSCRIPTION FACTOR BHLH83-RELATED"/>
    <property type="match status" value="1"/>
</dbReference>
<keyword evidence="3" id="KW-0238">DNA-binding</keyword>
<keyword evidence="4" id="KW-0804">Transcription</keyword>
<keyword evidence="5" id="KW-0539">Nucleus</keyword>
<evidence type="ECO:0000256" key="3">
    <source>
        <dbReference type="ARBA" id="ARBA00023125"/>
    </source>
</evidence>
<dbReference type="SUPFAM" id="SSF47459">
    <property type="entry name" value="HLH, helix-loop-helix DNA-binding domain"/>
    <property type="match status" value="1"/>
</dbReference>
<dbReference type="PANTHER" id="PTHR16223:SF338">
    <property type="entry name" value="TRANSCRIPTION FACTOR RSL2"/>
    <property type="match status" value="1"/>
</dbReference>
<feature type="region of interest" description="Disordered" evidence="6">
    <location>
        <begin position="229"/>
        <end position="309"/>
    </location>
</feature>
<comment type="subcellular location">
    <subcellularLocation>
        <location evidence="1">Nucleus</location>
    </subcellularLocation>
</comment>
<dbReference type="InterPro" id="IPR045843">
    <property type="entry name" value="IND-like"/>
</dbReference>